<name>A0A0N7LZX5_9RHOB</name>
<dbReference type="OrthoDB" id="345413at2"/>
<dbReference type="STRING" id="928856.SAMN04488049_11098"/>
<dbReference type="AlphaFoldDB" id="A0A0N7LZX5"/>
<dbReference type="PANTHER" id="PTHR43280">
    <property type="entry name" value="ARAC-FAMILY TRANSCRIPTIONAL REGULATOR"/>
    <property type="match status" value="1"/>
</dbReference>
<dbReference type="EMBL" id="CYSD01000033">
    <property type="protein sequence ID" value="CUH78881.1"/>
    <property type="molecule type" value="Genomic_DNA"/>
</dbReference>
<keyword evidence="4" id="KW-1133">Transmembrane helix</keyword>
<dbReference type="SUPFAM" id="SSF46689">
    <property type="entry name" value="Homeodomain-like"/>
    <property type="match status" value="1"/>
</dbReference>
<feature type="transmembrane region" description="Helical" evidence="4">
    <location>
        <begin position="148"/>
        <end position="168"/>
    </location>
</feature>
<evidence type="ECO:0000259" key="5">
    <source>
        <dbReference type="PROSITE" id="PS01124"/>
    </source>
</evidence>
<feature type="transmembrane region" description="Helical" evidence="4">
    <location>
        <begin position="6"/>
        <end position="23"/>
    </location>
</feature>
<dbReference type="GO" id="GO:0043565">
    <property type="term" value="F:sequence-specific DNA binding"/>
    <property type="evidence" value="ECO:0007669"/>
    <property type="project" value="InterPro"/>
</dbReference>
<dbReference type="PANTHER" id="PTHR43280:SF29">
    <property type="entry name" value="ARAC-FAMILY TRANSCRIPTIONAL REGULATOR"/>
    <property type="match status" value="1"/>
</dbReference>
<evidence type="ECO:0000313" key="7">
    <source>
        <dbReference type="Proteomes" id="UP000052022"/>
    </source>
</evidence>
<keyword evidence="4" id="KW-0472">Membrane</keyword>
<keyword evidence="4" id="KW-0812">Transmembrane</keyword>
<dbReference type="RefSeq" id="WP_058290141.1">
    <property type="nucleotide sequence ID" value="NZ_CYSD01000033.1"/>
</dbReference>
<gene>
    <name evidence="6" type="ORF">TRM7557_02088</name>
</gene>
<evidence type="ECO:0000256" key="2">
    <source>
        <dbReference type="ARBA" id="ARBA00023125"/>
    </source>
</evidence>
<keyword evidence="2 6" id="KW-0238">DNA-binding</keyword>
<evidence type="ECO:0000256" key="4">
    <source>
        <dbReference type="SAM" id="Phobius"/>
    </source>
</evidence>
<feature type="transmembrane region" description="Helical" evidence="4">
    <location>
        <begin position="30"/>
        <end position="52"/>
    </location>
</feature>
<dbReference type="PROSITE" id="PS01124">
    <property type="entry name" value="HTH_ARAC_FAMILY_2"/>
    <property type="match status" value="1"/>
</dbReference>
<keyword evidence="3" id="KW-0804">Transcription</keyword>
<evidence type="ECO:0000313" key="6">
    <source>
        <dbReference type="EMBL" id="CUH78881.1"/>
    </source>
</evidence>
<dbReference type="SMART" id="SM00342">
    <property type="entry name" value="HTH_ARAC"/>
    <property type="match status" value="1"/>
</dbReference>
<accession>A0A0N7LZX5</accession>
<keyword evidence="7" id="KW-1185">Reference proteome</keyword>
<evidence type="ECO:0000256" key="3">
    <source>
        <dbReference type="ARBA" id="ARBA00023163"/>
    </source>
</evidence>
<feature type="domain" description="HTH araC/xylS-type" evidence="5">
    <location>
        <begin position="231"/>
        <end position="335"/>
    </location>
</feature>
<sequence length="338" mass="36349">MPVLPIPLIFSLILLVLLSRALLRRTLGLWLGLLLAGCALQSALVALVHHYGFGALRPVMPVSAACLPPLAWLAFVVTTQRPPRRGDLWHGAGPLASAGLLALWPSALDPSLILLFLAYGGAIGLRLAKGRDSLTRLGLASGDLPWQLWGLVATVLIGAGISDIWVWVDFVRWQGAHVPLIVGVFSALNLLVLGAVALAPVVSEGEAGVAGEQPLLPTSEEAGKDIGPDALQLFATLEARMQQEELYLDPDLSLQRLARRLAVPVKRLSAAVNASTDENVSRYVNAYRVARAAELLSQGSNVTEAMFASGFNTKSNFNREFRRIKGKTPSQWRQAPRT</sequence>
<dbReference type="InterPro" id="IPR018060">
    <property type="entry name" value="HTH_AraC"/>
</dbReference>
<feature type="transmembrane region" description="Helical" evidence="4">
    <location>
        <begin position="180"/>
        <end position="202"/>
    </location>
</feature>
<feature type="transmembrane region" description="Helical" evidence="4">
    <location>
        <begin position="58"/>
        <end position="76"/>
    </location>
</feature>
<dbReference type="GO" id="GO:0003700">
    <property type="term" value="F:DNA-binding transcription factor activity"/>
    <property type="evidence" value="ECO:0007669"/>
    <property type="project" value="InterPro"/>
</dbReference>
<evidence type="ECO:0000256" key="1">
    <source>
        <dbReference type="ARBA" id="ARBA00023015"/>
    </source>
</evidence>
<protein>
    <submittedName>
        <fullName evidence="6">DNA-binding transcriptional activator FeaR</fullName>
    </submittedName>
</protein>
<dbReference type="InterPro" id="IPR009057">
    <property type="entry name" value="Homeodomain-like_sf"/>
</dbReference>
<organism evidence="6 7">
    <name type="scientific">Tritonibacter multivorans</name>
    <dbReference type="NCBI Taxonomy" id="928856"/>
    <lineage>
        <taxon>Bacteria</taxon>
        <taxon>Pseudomonadati</taxon>
        <taxon>Pseudomonadota</taxon>
        <taxon>Alphaproteobacteria</taxon>
        <taxon>Rhodobacterales</taxon>
        <taxon>Paracoccaceae</taxon>
        <taxon>Tritonibacter</taxon>
    </lineage>
</organism>
<dbReference type="Gene3D" id="1.10.10.60">
    <property type="entry name" value="Homeodomain-like"/>
    <property type="match status" value="1"/>
</dbReference>
<reference evidence="6 7" key="1">
    <citation type="submission" date="2015-09" db="EMBL/GenBank/DDBJ databases">
        <authorList>
            <consortium name="Swine Surveillance"/>
        </authorList>
    </citation>
    <scope>NUCLEOTIDE SEQUENCE [LARGE SCALE GENOMIC DNA]</scope>
    <source>
        <strain evidence="6 7">CECT 7557</strain>
    </source>
</reference>
<dbReference type="Pfam" id="PF12833">
    <property type="entry name" value="HTH_18"/>
    <property type="match status" value="1"/>
</dbReference>
<dbReference type="Proteomes" id="UP000052022">
    <property type="component" value="Unassembled WGS sequence"/>
</dbReference>
<keyword evidence="1" id="KW-0805">Transcription regulation</keyword>
<proteinExistence type="predicted"/>